<reference evidence="18 19" key="1">
    <citation type="journal article" date="2014" name="Genome Announc.">
        <title>Draft genome sequences of six enterohepatic helicobacter species isolated from humans and one from rhesus macaques.</title>
        <authorList>
            <person name="Shen Z."/>
            <person name="Sheh A."/>
            <person name="Young S.K."/>
            <person name="Abouelliel A."/>
            <person name="Ward D.V."/>
            <person name="Earl A.M."/>
            <person name="Fox J.G."/>
        </authorList>
    </citation>
    <scope>NUCLEOTIDE SEQUENCE [LARGE SCALE GENOMIC DNA]</scope>
    <source>
        <strain evidence="18 19">MIT 99-5501</strain>
    </source>
</reference>
<dbReference type="InterPro" id="IPR004570">
    <property type="entry name" value="Phosphatidylglycerol_P_synth"/>
</dbReference>
<accession>V8CCJ2</accession>
<evidence type="ECO:0000256" key="3">
    <source>
        <dbReference type="ARBA" id="ARBA00010441"/>
    </source>
</evidence>
<keyword evidence="6" id="KW-0444">Lipid biosynthesis</keyword>
<dbReference type="InterPro" id="IPR000462">
    <property type="entry name" value="CDP-OH_P_trans"/>
</dbReference>
<evidence type="ECO:0000256" key="16">
    <source>
        <dbReference type="RuleBase" id="RU003750"/>
    </source>
</evidence>
<comment type="caution">
    <text evidence="18">The sequence shown here is derived from an EMBL/GenBank/DDBJ whole genome shotgun (WGS) entry which is preliminary data.</text>
</comment>
<evidence type="ECO:0000256" key="5">
    <source>
        <dbReference type="ARBA" id="ARBA00014944"/>
    </source>
</evidence>
<dbReference type="PANTHER" id="PTHR14269">
    <property type="entry name" value="CDP-DIACYLGLYCEROL--GLYCEROL-3-PHOSPHATE 3-PHOSPHATIDYLTRANSFERASE-RELATED"/>
    <property type="match status" value="1"/>
</dbReference>
<evidence type="ECO:0000256" key="17">
    <source>
        <dbReference type="SAM" id="Phobius"/>
    </source>
</evidence>
<evidence type="ECO:0000256" key="8">
    <source>
        <dbReference type="ARBA" id="ARBA00022692"/>
    </source>
</evidence>
<dbReference type="HOGENOM" id="CLU_051314_2_2_7"/>
<comment type="subcellular location">
    <subcellularLocation>
        <location evidence="1">Membrane</location>
        <topology evidence="1">Multi-pass membrane protein</topology>
    </subcellularLocation>
</comment>
<dbReference type="GO" id="GO:0046474">
    <property type="term" value="P:glycerophospholipid biosynthetic process"/>
    <property type="evidence" value="ECO:0007669"/>
    <property type="project" value="TreeGrafter"/>
</dbReference>
<comment type="similarity">
    <text evidence="3 16">Belongs to the CDP-alcohol phosphatidyltransferase class-I family.</text>
</comment>
<proteinExistence type="inferred from homology"/>
<evidence type="ECO:0000256" key="10">
    <source>
        <dbReference type="ARBA" id="ARBA00023098"/>
    </source>
</evidence>
<feature type="transmembrane region" description="Helical" evidence="17">
    <location>
        <begin position="42"/>
        <end position="63"/>
    </location>
</feature>
<dbReference type="InterPro" id="IPR048254">
    <property type="entry name" value="CDP_ALCOHOL_P_TRANSF_CS"/>
</dbReference>
<keyword evidence="10" id="KW-0443">Lipid metabolism</keyword>
<comment type="pathway">
    <text evidence="2">Phospholipid metabolism; phosphatidylglycerol biosynthesis; phosphatidylglycerol from CDP-diacylglycerol: step 1/2.</text>
</comment>
<dbReference type="NCBIfam" id="TIGR00560">
    <property type="entry name" value="pgsA"/>
    <property type="match status" value="1"/>
</dbReference>
<dbReference type="PANTHER" id="PTHR14269:SF62">
    <property type="entry name" value="CDP-DIACYLGLYCEROL--GLYCEROL-3-PHOSPHATE 3-PHOSPHATIDYLTRANSFERASE 1, CHLOROPLASTIC"/>
    <property type="match status" value="1"/>
</dbReference>
<dbReference type="PATRIC" id="fig|1357400.3.peg.631"/>
<evidence type="ECO:0000256" key="13">
    <source>
        <dbReference type="ARBA" id="ARBA00023264"/>
    </source>
</evidence>
<dbReference type="EC" id="2.7.8.5" evidence="4 15"/>
<evidence type="ECO:0000256" key="14">
    <source>
        <dbReference type="ARBA" id="ARBA00048586"/>
    </source>
</evidence>
<evidence type="ECO:0000256" key="4">
    <source>
        <dbReference type="ARBA" id="ARBA00013170"/>
    </source>
</evidence>
<dbReference type="GO" id="GO:0016020">
    <property type="term" value="C:membrane"/>
    <property type="evidence" value="ECO:0007669"/>
    <property type="project" value="UniProtKB-SubCell"/>
</dbReference>
<name>V8CCJ2_9HELI</name>
<dbReference type="Gene3D" id="1.20.120.1760">
    <property type="match status" value="1"/>
</dbReference>
<evidence type="ECO:0000256" key="6">
    <source>
        <dbReference type="ARBA" id="ARBA00022516"/>
    </source>
</evidence>
<comment type="catalytic activity">
    <reaction evidence="14">
        <text>a CDP-1,2-diacyl-sn-glycerol + sn-glycerol 3-phosphate = a 1,2-diacyl-sn-glycero-3-phospho-(1'-sn-glycero-3'-phosphate) + CMP + H(+)</text>
        <dbReference type="Rhea" id="RHEA:12593"/>
        <dbReference type="ChEBI" id="CHEBI:15378"/>
        <dbReference type="ChEBI" id="CHEBI:57597"/>
        <dbReference type="ChEBI" id="CHEBI:58332"/>
        <dbReference type="ChEBI" id="CHEBI:60110"/>
        <dbReference type="ChEBI" id="CHEBI:60377"/>
        <dbReference type="EC" id="2.7.8.5"/>
    </reaction>
</comment>
<evidence type="ECO:0000256" key="11">
    <source>
        <dbReference type="ARBA" id="ARBA00023136"/>
    </source>
</evidence>
<feature type="transmembrane region" description="Helical" evidence="17">
    <location>
        <begin position="168"/>
        <end position="195"/>
    </location>
</feature>
<keyword evidence="13" id="KW-1208">Phospholipid metabolism</keyword>
<dbReference type="InterPro" id="IPR043130">
    <property type="entry name" value="CDP-OH_PTrfase_TM_dom"/>
</dbReference>
<keyword evidence="12" id="KW-0594">Phospholipid biosynthesis</keyword>
<keyword evidence="11 17" id="KW-0472">Membrane</keyword>
<evidence type="ECO:0000256" key="12">
    <source>
        <dbReference type="ARBA" id="ARBA00023209"/>
    </source>
</evidence>
<keyword evidence="19" id="KW-1185">Reference proteome</keyword>
<keyword evidence="7 16" id="KW-0808">Transferase</keyword>
<sequence>MNLMKSLPNFLTISRIFLSVFLLFFLLHSDLLLPAWVDKSWVNYFACLIFCIASITDFFDGYIARNFKLESTFGAVFDPLADKMLILSAFIGLLLVGKANAWAVFIILSREFFITGLRVVVASAKSNHNSNFAKNSSPNSTKDSKNTNKAGEHIKASNLGKYKTGVQITAIAFLLAGIFPGGEVLLWLATFITVYSGADYTIKYYKAIS</sequence>
<organism evidence="18 19">
    <name type="scientific">Helicobacter macacae MIT 99-5501</name>
    <dbReference type="NCBI Taxonomy" id="1357400"/>
    <lineage>
        <taxon>Bacteria</taxon>
        <taxon>Pseudomonadati</taxon>
        <taxon>Campylobacterota</taxon>
        <taxon>Epsilonproteobacteria</taxon>
        <taxon>Campylobacterales</taxon>
        <taxon>Helicobacteraceae</taxon>
        <taxon>Helicobacter</taxon>
    </lineage>
</organism>
<evidence type="ECO:0000256" key="2">
    <source>
        <dbReference type="ARBA" id="ARBA00005042"/>
    </source>
</evidence>
<evidence type="ECO:0000313" key="19">
    <source>
        <dbReference type="Proteomes" id="UP000018731"/>
    </source>
</evidence>
<dbReference type="AlphaFoldDB" id="V8CCJ2"/>
<dbReference type="InterPro" id="IPR050324">
    <property type="entry name" value="CDP-alcohol_PTase-I"/>
</dbReference>
<dbReference type="GO" id="GO:0008444">
    <property type="term" value="F:CDP-diacylglycerol-glycerol-3-phosphate 3-phosphatidyltransferase activity"/>
    <property type="evidence" value="ECO:0007669"/>
    <property type="project" value="UniProtKB-UniRule"/>
</dbReference>
<dbReference type="Proteomes" id="UP000018731">
    <property type="component" value="Unassembled WGS sequence"/>
</dbReference>
<evidence type="ECO:0000256" key="1">
    <source>
        <dbReference type="ARBA" id="ARBA00004141"/>
    </source>
</evidence>
<evidence type="ECO:0000256" key="9">
    <source>
        <dbReference type="ARBA" id="ARBA00022989"/>
    </source>
</evidence>
<keyword evidence="9 17" id="KW-1133">Transmembrane helix</keyword>
<dbReference type="eggNOG" id="COG0558">
    <property type="taxonomic scope" value="Bacteria"/>
</dbReference>
<evidence type="ECO:0000313" key="18">
    <source>
        <dbReference type="EMBL" id="ETD25128.1"/>
    </source>
</evidence>
<dbReference type="STRING" id="1357400.HMPREF2086_00463"/>
<dbReference type="EMBL" id="AZJI01000001">
    <property type="protein sequence ID" value="ETD25128.1"/>
    <property type="molecule type" value="Genomic_DNA"/>
</dbReference>
<dbReference type="PIRSF" id="PIRSF000847">
    <property type="entry name" value="Phos_ph_gly_syn"/>
    <property type="match status" value="1"/>
</dbReference>
<keyword evidence="8 17" id="KW-0812">Transmembrane</keyword>
<dbReference type="PROSITE" id="PS00379">
    <property type="entry name" value="CDP_ALCOHOL_P_TRANSF"/>
    <property type="match status" value="1"/>
</dbReference>
<dbReference type="Pfam" id="PF01066">
    <property type="entry name" value="CDP-OH_P_transf"/>
    <property type="match status" value="1"/>
</dbReference>
<protein>
    <recommendedName>
        <fullName evidence="5 15">CDP-diacylglycerol--glycerol-3-phosphate 3-phosphatidyltransferase</fullName>
        <ecNumber evidence="4 15">2.7.8.5</ecNumber>
    </recommendedName>
</protein>
<feature type="transmembrane region" description="Helical" evidence="17">
    <location>
        <begin position="84"/>
        <end position="108"/>
    </location>
</feature>
<evidence type="ECO:0000256" key="7">
    <source>
        <dbReference type="ARBA" id="ARBA00022679"/>
    </source>
</evidence>
<evidence type="ECO:0000256" key="15">
    <source>
        <dbReference type="NCBIfam" id="TIGR00560"/>
    </source>
</evidence>
<gene>
    <name evidence="18" type="ORF">HMPREF2086_00463</name>
</gene>